<dbReference type="PANTHER" id="PTHR21666:SF270">
    <property type="entry name" value="MUREIN HYDROLASE ACTIVATOR ENVC"/>
    <property type="match status" value="1"/>
</dbReference>
<keyword evidence="5" id="KW-1185">Reference proteome</keyword>
<gene>
    <name evidence="4" type="ORF">ABCS64_01780</name>
</gene>
<dbReference type="Proteomes" id="UP001574673">
    <property type="component" value="Unassembled WGS sequence"/>
</dbReference>
<keyword evidence="2" id="KW-0472">Membrane</keyword>
<evidence type="ECO:0000256" key="1">
    <source>
        <dbReference type="SAM" id="MobiDB-lite"/>
    </source>
</evidence>
<dbReference type="EC" id="3.4.-.-" evidence="4"/>
<sequence length="374" mass="40789">MHIILVPDRLATARTLTLTPQKVFFVAVLLIFLICSVAALLAWAGERFNLLSFVGGEGESAQQRHDFKAEEYLRDNIKTMAAKMGEMQAELVRLDLLGERISKQTGIPLPKNETLTKPSQSAPKPEKKTDDGTGGPLVGVHRQPTLTGLQIELDRLATALAERLESLTALESQLMERRVKTTLLPTLQPISNARIGSPFGLRTDPILGVSAMHEGMDFSAPSGTRVVAAAGGVVTMAERHSAYGNLVEIDHGNDFSSRYAHLSQIDVVVGQIVKRGQAIALSGNTGRSTGPHLHFEVRYRGVAQDPARFLKMGGDTQLAQHLDKLDLLKPNAEADEKRLGKSARGKKKTNGVKPSARTENDGETRIHQRFENKS</sequence>
<dbReference type="InterPro" id="IPR050570">
    <property type="entry name" value="Cell_wall_metabolism_enzyme"/>
</dbReference>
<evidence type="ECO:0000313" key="4">
    <source>
        <dbReference type="EMBL" id="MFA9949067.1"/>
    </source>
</evidence>
<evidence type="ECO:0000313" key="5">
    <source>
        <dbReference type="Proteomes" id="UP001574673"/>
    </source>
</evidence>
<feature type="domain" description="M23ase beta-sheet core" evidence="3">
    <location>
        <begin position="212"/>
        <end position="306"/>
    </location>
</feature>
<accession>A0ABV4UD37</accession>
<comment type="caution">
    <text evidence="4">The sequence shown here is derived from an EMBL/GenBank/DDBJ whole genome shotgun (WGS) entry which is preliminary data.</text>
</comment>
<proteinExistence type="predicted"/>
<feature type="compositionally biased region" description="Basic and acidic residues" evidence="1">
    <location>
        <begin position="329"/>
        <end position="339"/>
    </location>
</feature>
<protein>
    <submittedName>
        <fullName evidence="4">M23 family metallopeptidase</fullName>
        <ecNumber evidence="4">3.4.-.-</ecNumber>
    </submittedName>
</protein>
<reference evidence="5" key="1">
    <citation type="submission" date="2024-06" db="EMBL/GenBank/DDBJ databases">
        <title>Radixoralia hellwigii gen. nov., sp nov., isolated from a root canal in the human oral cavity.</title>
        <authorList>
            <person name="Bartsch S."/>
            <person name="Wittmer A."/>
            <person name="Schulz A.-K."/>
            <person name="Neumann-Schaal M."/>
            <person name="Wolf J."/>
            <person name="Gronow S."/>
            <person name="Tennert C."/>
            <person name="Haecker G."/>
            <person name="Cieplik F."/>
            <person name="Al-Ahmad A."/>
        </authorList>
    </citation>
    <scope>NUCLEOTIDE SEQUENCE [LARGE SCALE GENOMIC DNA]</scope>
    <source>
        <strain evidence="5">Wk13</strain>
    </source>
</reference>
<evidence type="ECO:0000259" key="3">
    <source>
        <dbReference type="Pfam" id="PF01551"/>
    </source>
</evidence>
<feature type="compositionally biased region" description="Basic and acidic residues" evidence="1">
    <location>
        <begin position="356"/>
        <end position="374"/>
    </location>
</feature>
<dbReference type="RefSeq" id="WP_418890223.1">
    <property type="nucleotide sequence ID" value="NZ_JBEUWX010000001.1"/>
</dbReference>
<feature type="compositionally biased region" description="Basic residues" evidence="1">
    <location>
        <begin position="340"/>
        <end position="350"/>
    </location>
</feature>
<feature type="region of interest" description="Disordered" evidence="1">
    <location>
        <begin position="329"/>
        <end position="374"/>
    </location>
</feature>
<dbReference type="InterPro" id="IPR011055">
    <property type="entry name" value="Dup_hybrid_motif"/>
</dbReference>
<evidence type="ECO:0000256" key="2">
    <source>
        <dbReference type="SAM" id="Phobius"/>
    </source>
</evidence>
<dbReference type="EMBL" id="JBEUWX010000001">
    <property type="protein sequence ID" value="MFA9949067.1"/>
    <property type="molecule type" value="Genomic_DNA"/>
</dbReference>
<dbReference type="GO" id="GO:0016787">
    <property type="term" value="F:hydrolase activity"/>
    <property type="evidence" value="ECO:0007669"/>
    <property type="project" value="UniProtKB-KW"/>
</dbReference>
<name>A0ABV4UD37_9RHOO</name>
<dbReference type="CDD" id="cd12797">
    <property type="entry name" value="M23_peptidase"/>
    <property type="match status" value="1"/>
</dbReference>
<feature type="region of interest" description="Disordered" evidence="1">
    <location>
        <begin position="106"/>
        <end position="137"/>
    </location>
</feature>
<dbReference type="Pfam" id="PF01551">
    <property type="entry name" value="Peptidase_M23"/>
    <property type="match status" value="1"/>
</dbReference>
<feature type="compositionally biased region" description="Polar residues" evidence="1">
    <location>
        <begin position="113"/>
        <end position="122"/>
    </location>
</feature>
<dbReference type="InterPro" id="IPR016047">
    <property type="entry name" value="M23ase_b-sheet_dom"/>
</dbReference>
<dbReference type="PANTHER" id="PTHR21666">
    <property type="entry name" value="PEPTIDASE-RELATED"/>
    <property type="match status" value="1"/>
</dbReference>
<keyword evidence="2" id="KW-0812">Transmembrane</keyword>
<organism evidence="4 5">
    <name type="scientific">Dentiradicibacter hellwigii</name>
    <dbReference type="NCBI Taxonomy" id="3149053"/>
    <lineage>
        <taxon>Bacteria</taxon>
        <taxon>Pseudomonadati</taxon>
        <taxon>Pseudomonadota</taxon>
        <taxon>Betaproteobacteria</taxon>
        <taxon>Rhodocyclales</taxon>
        <taxon>Rhodocyclaceae</taxon>
        <taxon>Dentiradicibacter</taxon>
    </lineage>
</organism>
<feature type="transmembrane region" description="Helical" evidence="2">
    <location>
        <begin position="23"/>
        <end position="43"/>
    </location>
</feature>
<dbReference type="SUPFAM" id="SSF51261">
    <property type="entry name" value="Duplicated hybrid motif"/>
    <property type="match status" value="1"/>
</dbReference>
<keyword evidence="4" id="KW-0378">Hydrolase</keyword>
<keyword evidence="2" id="KW-1133">Transmembrane helix</keyword>
<dbReference type="Gene3D" id="2.70.70.10">
    <property type="entry name" value="Glucose Permease (Domain IIA)"/>
    <property type="match status" value="1"/>
</dbReference>